<name>A0A834I159_RHYFE</name>
<evidence type="ECO:0000256" key="1">
    <source>
        <dbReference type="SAM" id="MobiDB-lite"/>
    </source>
</evidence>
<sequence length="89" mass="9529">MFNNLLYFHLQDPFGLFPSGTRQANEKKKQRNPSPSKPSIVGLPSIPLLAGGEEPKGAVEVADGTRHLADRPGPTFCSLQAVFLGPVDG</sequence>
<dbReference type="AlphaFoldDB" id="A0A834I159"/>
<proteinExistence type="predicted"/>
<comment type="caution">
    <text evidence="2">The sequence shown here is derived from an EMBL/GenBank/DDBJ whole genome shotgun (WGS) entry which is preliminary data.</text>
</comment>
<dbReference type="Proteomes" id="UP000625711">
    <property type="component" value="Unassembled WGS sequence"/>
</dbReference>
<gene>
    <name evidence="2" type="ORF">GWI33_017928</name>
</gene>
<keyword evidence="3" id="KW-1185">Reference proteome</keyword>
<dbReference type="EMBL" id="JAACXV010014280">
    <property type="protein sequence ID" value="KAF7269005.1"/>
    <property type="molecule type" value="Genomic_DNA"/>
</dbReference>
<evidence type="ECO:0000313" key="3">
    <source>
        <dbReference type="Proteomes" id="UP000625711"/>
    </source>
</evidence>
<accession>A0A834I159</accession>
<evidence type="ECO:0000313" key="2">
    <source>
        <dbReference type="EMBL" id="KAF7269005.1"/>
    </source>
</evidence>
<reference evidence="2" key="1">
    <citation type="submission" date="2020-08" db="EMBL/GenBank/DDBJ databases">
        <title>Genome sequencing and assembly of the red palm weevil Rhynchophorus ferrugineus.</title>
        <authorList>
            <person name="Dias G.B."/>
            <person name="Bergman C.M."/>
            <person name="Manee M."/>
        </authorList>
    </citation>
    <scope>NUCLEOTIDE SEQUENCE</scope>
    <source>
        <strain evidence="2">AA-2017</strain>
        <tissue evidence="2">Whole larva</tissue>
    </source>
</reference>
<organism evidence="2 3">
    <name type="scientific">Rhynchophorus ferrugineus</name>
    <name type="common">Red palm weevil</name>
    <name type="synonym">Curculio ferrugineus</name>
    <dbReference type="NCBI Taxonomy" id="354439"/>
    <lineage>
        <taxon>Eukaryota</taxon>
        <taxon>Metazoa</taxon>
        <taxon>Ecdysozoa</taxon>
        <taxon>Arthropoda</taxon>
        <taxon>Hexapoda</taxon>
        <taxon>Insecta</taxon>
        <taxon>Pterygota</taxon>
        <taxon>Neoptera</taxon>
        <taxon>Endopterygota</taxon>
        <taxon>Coleoptera</taxon>
        <taxon>Polyphaga</taxon>
        <taxon>Cucujiformia</taxon>
        <taxon>Curculionidae</taxon>
        <taxon>Dryophthorinae</taxon>
        <taxon>Rhynchophorus</taxon>
    </lineage>
</organism>
<feature type="region of interest" description="Disordered" evidence="1">
    <location>
        <begin position="18"/>
        <end position="52"/>
    </location>
</feature>
<protein>
    <submittedName>
        <fullName evidence="2">Uncharacterized protein</fullName>
    </submittedName>
</protein>